<reference evidence="3" key="1">
    <citation type="journal article" date="2019" name="Int. J. Syst. Evol. Microbiol.">
        <title>The Global Catalogue of Microorganisms (GCM) 10K type strain sequencing project: providing services to taxonomists for standard genome sequencing and annotation.</title>
        <authorList>
            <consortium name="The Broad Institute Genomics Platform"/>
            <consortium name="The Broad Institute Genome Sequencing Center for Infectious Disease"/>
            <person name="Wu L."/>
            <person name="Ma J."/>
        </authorList>
    </citation>
    <scope>NUCLEOTIDE SEQUENCE [LARGE SCALE GENOMIC DNA]</scope>
    <source>
        <strain evidence="3">JCM 16908</strain>
    </source>
</reference>
<sequence>MTNTLRIVLAVVGALALLAPPAAASRGTACSAPVPSETRPGYLVADPACDFPSGTPFTALPGATAHTGIAQGAAYRVEVPDNWNGELVLHAHGYRGQGTTVYVDNPSLRAHLIARGYAWAASSYQTNGYDVGQGVKDSYALISLARNVTGRSAKRVYMTGLSMGGHVTAVAIEHYRGAFAGALPACGVLADTELFDYFTDANVTAAALTGTRIEFPLNPGPEFQQAYADTVLTQELPKLGSGFTSGTPPVLSETGRTWAAAVEQRSGGTRPGFDAAFLYWNGIGFAPLTQIPFLFGLYPGLSGGTSNIAPGNVVDNRHTVYQLDGRPALTAAEWRLNRQVLRVRSTASASRDLTGIPAVQGSPRIPVLSLHDLGDLFVPFSMEQIYAARAARHGRAHNFVSRAIRGVGHCDFTGAELRRAFDDLVTWVETGRRADGDRILSRAQVARPTFGCRFTEGTRPSFPACPKA</sequence>
<dbReference type="Proteomes" id="UP001500888">
    <property type="component" value="Unassembled WGS sequence"/>
</dbReference>
<evidence type="ECO:0000313" key="2">
    <source>
        <dbReference type="EMBL" id="GAA3816366.1"/>
    </source>
</evidence>
<dbReference type="SUPFAM" id="SSF53474">
    <property type="entry name" value="alpha/beta-Hydrolases"/>
    <property type="match status" value="1"/>
</dbReference>
<gene>
    <name evidence="2" type="ORF">GCM10022226_41340</name>
</gene>
<evidence type="ECO:0000256" key="1">
    <source>
        <dbReference type="SAM" id="SignalP"/>
    </source>
</evidence>
<dbReference type="InterPro" id="IPR029058">
    <property type="entry name" value="AB_hydrolase_fold"/>
</dbReference>
<proteinExistence type="predicted"/>
<dbReference type="RefSeq" id="WP_344942373.1">
    <property type="nucleotide sequence ID" value="NZ_BAAAZR010000009.1"/>
</dbReference>
<feature type="signal peptide" evidence="1">
    <location>
        <begin position="1"/>
        <end position="24"/>
    </location>
</feature>
<dbReference type="GO" id="GO:0016787">
    <property type="term" value="F:hydrolase activity"/>
    <property type="evidence" value="ECO:0007669"/>
    <property type="project" value="UniProtKB-KW"/>
</dbReference>
<name>A0ABP7IED5_9ACTN</name>
<protein>
    <submittedName>
        <fullName evidence="2">Alpha/beta hydrolase</fullName>
    </submittedName>
</protein>
<keyword evidence="1" id="KW-0732">Signal</keyword>
<keyword evidence="2" id="KW-0378">Hydrolase</keyword>
<keyword evidence="3" id="KW-1185">Reference proteome</keyword>
<organism evidence="2 3">
    <name type="scientific">Sphaerisporangium flaviroseum</name>
    <dbReference type="NCBI Taxonomy" id="509199"/>
    <lineage>
        <taxon>Bacteria</taxon>
        <taxon>Bacillati</taxon>
        <taxon>Actinomycetota</taxon>
        <taxon>Actinomycetes</taxon>
        <taxon>Streptosporangiales</taxon>
        <taxon>Streptosporangiaceae</taxon>
        <taxon>Sphaerisporangium</taxon>
    </lineage>
</organism>
<feature type="chain" id="PRO_5047397834" evidence="1">
    <location>
        <begin position="25"/>
        <end position="468"/>
    </location>
</feature>
<evidence type="ECO:0000313" key="3">
    <source>
        <dbReference type="Proteomes" id="UP001500888"/>
    </source>
</evidence>
<dbReference type="Gene3D" id="3.40.50.1820">
    <property type="entry name" value="alpha/beta hydrolase"/>
    <property type="match status" value="1"/>
</dbReference>
<dbReference type="EMBL" id="BAAAZR010000009">
    <property type="protein sequence ID" value="GAA3816366.1"/>
    <property type="molecule type" value="Genomic_DNA"/>
</dbReference>
<comment type="caution">
    <text evidence="2">The sequence shown here is derived from an EMBL/GenBank/DDBJ whole genome shotgun (WGS) entry which is preliminary data.</text>
</comment>
<accession>A0ABP7IED5</accession>